<evidence type="ECO:0000313" key="7">
    <source>
        <dbReference type="Proteomes" id="UP000663583"/>
    </source>
</evidence>
<dbReference type="EMBL" id="CP065047">
    <property type="protein sequence ID" value="QPI39037.1"/>
    <property type="molecule type" value="Genomic_DNA"/>
</dbReference>
<evidence type="ECO:0000256" key="2">
    <source>
        <dbReference type="SAM" id="MobiDB-lite"/>
    </source>
</evidence>
<dbReference type="AlphaFoldDB" id="A0AAX1JEW1"/>
<evidence type="ECO:0000313" key="4">
    <source>
        <dbReference type="EMBL" id="GFG63075.1"/>
    </source>
</evidence>
<dbReference type="Pfam" id="PF00498">
    <property type="entry name" value="FHA"/>
    <property type="match status" value="1"/>
</dbReference>
<keyword evidence="1" id="KW-0597">Phosphoprotein</keyword>
<organism evidence="5 7">
    <name type="scientific">Mycobacterium kubicae</name>
    <dbReference type="NCBI Taxonomy" id="120959"/>
    <lineage>
        <taxon>Bacteria</taxon>
        <taxon>Bacillati</taxon>
        <taxon>Actinomycetota</taxon>
        <taxon>Actinomycetes</taxon>
        <taxon>Mycobacteriales</taxon>
        <taxon>Mycobacteriaceae</taxon>
        <taxon>Mycobacterium</taxon>
        <taxon>Mycobacterium simiae complex</taxon>
    </lineage>
</organism>
<name>A0AAX1JEW1_9MYCO</name>
<evidence type="ECO:0000256" key="1">
    <source>
        <dbReference type="ARBA" id="ARBA00022553"/>
    </source>
</evidence>
<reference evidence="4" key="2">
    <citation type="submission" date="2020-02" db="EMBL/GenBank/DDBJ databases">
        <authorList>
            <person name="Matsumoto Y."/>
            <person name="Kinjo T."/>
            <person name="Motooka D."/>
            <person name="Nabeya D."/>
            <person name="Jung N."/>
            <person name="Uechi K."/>
            <person name="Horii T."/>
            <person name="Iida T."/>
            <person name="Fujita J."/>
            <person name="Nakamura S."/>
        </authorList>
    </citation>
    <scope>NUCLEOTIDE SEQUENCE</scope>
    <source>
        <strain evidence="4">JCM 13573</strain>
    </source>
</reference>
<dbReference type="EMBL" id="BLKU01000002">
    <property type="protein sequence ID" value="GFG63075.1"/>
    <property type="molecule type" value="Genomic_DNA"/>
</dbReference>
<evidence type="ECO:0000259" key="3">
    <source>
        <dbReference type="PROSITE" id="PS50006"/>
    </source>
</evidence>
<feature type="region of interest" description="Disordered" evidence="2">
    <location>
        <begin position="20"/>
        <end position="48"/>
    </location>
</feature>
<reference evidence="5" key="3">
    <citation type="submission" date="2020-11" db="EMBL/GenBank/DDBJ databases">
        <title>Intraspecies plasmid and genomic variation of Mycobacterium kubicae revealed by the complete genome sequences of two clinical isolates.</title>
        <authorList>
            <person name="Hendrix J.R."/>
            <person name="Epperson L.E."/>
            <person name="Honda J.R."/>
            <person name="Strong M."/>
        </authorList>
    </citation>
    <scope>NUCLEOTIDE SEQUENCE</scope>
    <source>
        <strain evidence="5">JCM 13573</strain>
    </source>
</reference>
<dbReference type="KEGG" id="mku:I2456_05910"/>
<dbReference type="Gene3D" id="2.60.200.20">
    <property type="match status" value="1"/>
</dbReference>
<gene>
    <name evidence="5" type="ORF">I2456_05910</name>
    <name evidence="4" type="ORF">MKUB_05650</name>
</gene>
<proteinExistence type="predicted"/>
<reference evidence="4 6" key="1">
    <citation type="journal article" date="2019" name="Emerg. Microbes Infect.">
        <title>Comprehensive subspecies identification of 175 nontuberculous mycobacteria species based on 7547 genomic profiles.</title>
        <authorList>
            <person name="Matsumoto Y."/>
            <person name="Kinjo T."/>
            <person name="Motooka D."/>
            <person name="Nabeya D."/>
            <person name="Jung N."/>
            <person name="Uechi K."/>
            <person name="Horii T."/>
            <person name="Iida T."/>
            <person name="Fujita J."/>
            <person name="Nakamura S."/>
        </authorList>
    </citation>
    <scope>NUCLEOTIDE SEQUENCE [LARGE SCALE GENOMIC DNA]</scope>
    <source>
        <strain evidence="4 6">JCM 13573</strain>
    </source>
</reference>
<dbReference type="Proteomes" id="UP000663583">
    <property type="component" value="Chromosome"/>
</dbReference>
<evidence type="ECO:0000313" key="6">
    <source>
        <dbReference type="Proteomes" id="UP000465306"/>
    </source>
</evidence>
<dbReference type="CDD" id="cd00060">
    <property type="entry name" value="FHA"/>
    <property type="match status" value="1"/>
</dbReference>
<dbReference type="SMART" id="SM00240">
    <property type="entry name" value="FHA"/>
    <property type="match status" value="1"/>
</dbReference>
<dbReference type="InterPro" id="IPR008984">
    <property type="entry name" value="SMAD_FHA_dom_sf"/>
</dbReference>
<feature type="domain" description="FHA" evidence="3">
    <location>
        <begin position="53"/>
        <end position="102"/>
    </location>
</feature>
<dbReference type="InterPro" id="IPR050923">
    <property type="entry name" value="Cell_Proc_Reg/RNA_Proc"/>
</dbReference>
<dbReference type="PANTHER" id="PTHR23308">
    <property type="entry name" value="NUCLEAR INHIBITOR OF PROTEIN PHOSPHATASE-1"/>
    <property type="match status" value="1"/>
</dbReference>
<keyword evidence="6" id="KW-1185">Reference proteome</keyword>
<protein>
    <submittedName>
        <fullName evidence="5">FHA domain-containing protein</fullName>
    </submittedName>
</protein>
<dbReference type="InterPro" id="IPR000253">
    <property type="entry name" value="FHA_dom"/>
</dbReference>
<accession>A0AAX1JEW1</accession>
<dbReference type="SUPFAM" id="SSF49879">
    <property type="entry name" value="SMAD/FHA domain"/>
    <property type="match status" value="1"/>
</dbReference>
<dbReference type="PROSITE" id="PS50006">
    <property type="entry name" value="FHA_DOMAIN"/>
    <property type="match status" value="1"/>
</dbReference>
<evidence type="ECO:0000313" key="5">
    <source>
        <dbReference type="EMBL" id="QPI39037.1"/>
    </source>
</evidence>
<sequence>MADIRAARYGEWGNRERIPTGTCTDDWAASTTPFAAPPPGTHTDRPMRPRVRATVGRSSTNDIVLDDGLVSRVHAILVSTSAGVEIRDINSRNGTFVNGSRVGRALLRNGDIVTIGNTAFAVSGTELVPYRSRPAACAPISWRRPAW</sequence>
<dbReference type="Proteomes" id="UP000465306">
    <property type="component" value="Unassembled WGS sequence"/>
</dbReference>